<organism evidence="1 2">
    <name type="scientific">Rhododendron molle</name>
    <name type="common">Chinese azalea</name>
    <name type="synonym">Azalea mollis</name>
    <dbReference type="NCBI Taxonomy" id="49168"/>
    <lineage>
        <taxon>Eukaryota</taxon>
        <taxon>Viridiplantae</taxon>
        <taxon>Streptophyta</taxon>
        <taxon>Embryophyta</taxon>
        <taxon>Tracheophyta</taxon>
        <taxon>Spermatophyta</taxon>
        <taxon>Magnoliopsida</taxon>
        <taxon>eudicotyledons</taxon>
        <taxon>Gunneridae</taxon>
        <taxon>Pentapetalae</taxon>
        <taxon>asterids</taxon>
        <taxon>Ericales</taxon>
        <taxon>Ericaceae</taxon>
        <taxon>Ericoideae</taxon>
        <taxon>Rhodoreae</taxon>
        <taxon>Rhododendron</taxon>
    </lineage>
</organism>
<dbReference type="EMBL" id="CM046392">
    <property type="protein sequence ID" value="KAI8555420.1"/>
    <property type="molecule type" value="Genomic_DNA"/>
</dbReference>
<evidence type="ECO:0000313" key="2">
    <source>
        <dbReference type="Proteomes" id="UP001062846"/>
    </source>
</evidence>
<evidence type="ECO:0000313" key="1">
    <source>
        <dbReference type="EMBL" id="KAI8555420.1"/>
    </source>
</evidence>
<dbReference type="Proteomes" id="UP001062846">
    <property type="component" value="Chromosome 5"/>
</dbReference>
<keyword evidence="2" id="KW-1185">Reference proteome</keyword>
<name>A0ACC0NQ87_RHOML</name>
<protein>
    <submittedName>
        <fullName evidence="1">Uncharacterized protein</fullName>
    </submittedName>
</protein>
<comment type="caution">
    <text evidence="1">The sequence shown here is derived from an EMBL/GenBank/DDBJ whole genome shotgun (WGS) entry which is preliminary data.</text>
</comment>
<gene>
    <name evidence="1" type="ORF">RHMOL_Rhmol05G0173500</name>
</gene>
<accession>A0ACC0NQ87</accession>
<proteinExistence type="predicted"/>
<reference evidence="1" key="1">
    <citation type="submission" date="2022-02" db="EMBL/GenBank/DDBJ databases">
        <title>Plant Genome Project.</title>
        <authorList>
            <person name="Zhang R.-G."/>
        </authorList>
    </citation>
    <scope>NUCLEOTIDE SEQUENCE</scope>
    <source>
        <strain evidence="1">AT1</strain>
    </source>
</reference>
<sequence length="183" mass="21360">MGGTNSGSEFISGFDLEKFMPSEGGNIGVDDYSGKGGHEVGFVTKNIVLNDQSCPLCSLHQETPNHLFLHCKFSWSDWSQILDWWHIFWVCPASVAGMASWWFDTSFRNLEKHIWEACFFVTIWSIWIMRSRLIFQNVMIGLEEVVDLIKYRVSMWVKVKFDIKVYSIEEFKRFLDGIRLLEL</sequence>